<sequence length="119" mass="12813">MKLAIFMFLLVDLLVFSALDHWGPFHFSLGDGRVATLALPWQKQTHPDAPPVVKVYLPEAASMSPINIAPAGSTAPPLKKAGPTMDQLLSEPQPANTVIYKCRDASGGVLFQDTPCAKK</sequence>
<name>A0A840RDP8_9NEIS</name>
<organism evidence="2 3">
    <name type="scientific">Silvimonas terrae</name>
    <dbReference type="NCBI Taxonomy" id="300266"/>
    <lineage>
        <taxon>Bacteria</taxon>
        <taxon>Pseudomonadati</taxon>
        <taxon>Pseudomonadota</taxon>
        <taxon>Betaproteobacteria</taxon>
        <taxon>Neisseriales</taxon>
        <taxon>Chitinibacteraceae</taxon>
        <taxon>Silvimonas</taxon>
    </lineage>
</organism>
<dbReference type="Proteomes" id="UP000543030">
    <property type="component" value="Unassembled WGS sequence"/>
</dbReference>
<dbReference type="RefSeq" id="WP_184098971.1">
    <property type="nucleotide sequence ID" value="NZ_JACHHN010000002.1"/>
</dbReference>
<dbReference type="EMBL" id="JACHHN010000002">
    <property type="protein sequence ID" value="MBB5190714.1"/>
    <property type="molecule type" value="Genomic_DNA"/>
</dbReference>
<evidence type="ECO:0000259" key="1">
    <source>
        <dbReference type="Pfam" id="PF13511"/>
    </source>
</evidence>
<dbReference type="InterPro" id="IPR025392">
    <property type="entry name" value="DUF4124"/>
</dbReference>
<reference evidence="2 3" key="1">
    <citation type="submission" date="2020-08" db="EMBL/GenBank/DDBJ databases">
        <title>Genomic Encyclopedia of Type Strains, Phase IV (KMG-IV): sequencing the most valuable type-strain genomes for metagenomic binning, comparative biology and taxonomic classification.</title>
        <authorList>
            <person name="Goeker M."/>
        </authorList>
    </citation>
    <scope>NUCLEOTIDE SEQUENCE [LARGE SCALE GENOMIC DNA]</scope>
    <source>
        <strain evidence="2 3">DSM 18233</strain>
    </source>
</reference>
<accession>A0A840RDP8</accession>
<comment type="caution">
    <text evidence="2">The sequence shown here is derived from an EMBL/GenBank/DDBJ whole genome shotgun (WGS) entry which is preliminary data.</text>
</comment>
<evidence type="ECO:0000313" key="2">
    <source>
        <dbReference type="EMBL" id="MBB5190714.1"/>
    </source>
</evidence>
<dbReference type="Pfam" id="PF13511">
    <property type="entry name" value="DUF4124"/>
    <property type="match status" value="1"/>
</dbReference>
<keyword evidence="3" id="KW-1185">Reference proteome</keyword>
<evidence type="ECO:0000313" key="3">
    <source>
        <dbReference type="Proteomes" id="UP000543030"/>
    </source>
</evidence>
<proteinExistence type="predicted"/>
<dbReference type="AlphaFoldDB" id="A0A840RDP8"/>
<feature type="domain" description="DUF4124" evidence="1">
    <location>
        <begin position="92"/>
        <end position="117"/>
    </location>
</feature>
<gene>
    <name evidence="2" type="ORF">HNQ50_001436</name>
</gene>
<protein>
    <recommendedName>
        <fullName evidence="1">DUF4124 domain-containing protein</fullName>
    </recommendedName>
</protein>